<proteinExistence type="predicted"/>
<dbReference type="EMBL" id="JAHHHD010000003">
    <property type="protein sequence ID" value="MBW4657766.1"/>
    <property type="molecule type" value="Genomic_DNA"/>
</dbReference>
<dbReference type="Proteomes" id="UP000757435">
    <property type="component" value="Unassembled WGS sequence"/>
</dbReference>
<name>A0A951Q9H3_9CYAN</name>
<organism evidence="3 4">
    <name type="scientific">Drouetiella hepatica Uher 2000/2452</name>
    <dbReference type="NCBI Taxonomy" id="904376"/>
    <lineage>
        <taxon>Bacteria</taxon>
        <taxon>Bacillati</taxon>
        <taxon>Cyanobacteriota</taxon>
        <taxon>Cyanophyceae</taxon>
        <taxon>Oculatellales</taxon>
        <taxon>Oculatellaceae</taxon>
        <taxon>Drouetiella</taxon>
    </lineage>
</organism>
<dbReference type="NCBIfam" id="NF038305">
    <property type="entry name" value="HpsJ_fam"/>
    <property type="match status" value="1"/>
</dbReference>
<feature type="transmembrane region" description="Helical" evidence="2">
    <location>
        <begin position="236"/>
        <end position="256"/>
    </location>
</feature>
<feature type="transmembrane region" description="Helical" evidence="2">
    <location>
        <begin position="54"/>
        <end position="74"/>
    </location>
</feature>
<comment type="caution">
    <text evidence="3">The sequence shown here is derived from an EMBL/GenBank/DDBJ whole genome shotgun (WGS) entry which is preliminary data.</text>
</comment>
<reference evidence="3" key="1">
    <citation type="submission" date="2021-05" db="EMBL/GenBank/DDBJ databases">
        <authorList>
            <person name="Pietrasiak N."/>
            <person name="Ward R."/>
            <person name="Stajich J.E."/>
            <person name="Kurbessoian T."/>
        </authorList>
    </citation>
    <scope>NUCLEOTIDE SEQUENCE</scope>
    <source>
        <strain evidence="3">UHER 2000/2452</strain>
    </source>
</reference>
<dbReference type="AlphaFoldDB" id="A0A951Q9H3"/>
<protein>
    <submittedName>
        <fullName evidence="3">HpsJ family protein</fullName>
    </submittedName>
</protein>
<accession>A0A951Q9H3</accession>
<evidence type="ECO:0000313" key="4">
    <source>
        <dbReference type="Proteomes" id="UP000757435"/>
    </source>
</evidence>
<feature type="transmembrane region" description="Helical" evidence="2">
    <location>
        <begin position="86"/>
        <end position="107"/>
    </location>
</feature>
<keyword evidence="2" id="KW-1133">Transmembrane helix</keyword>
<gene>
    <name evidence="3" type="ORF">KME15_03765</name>
</gene>
<dbReference type="InterPro" id="IPR047709">
    <property type="entry name" value="HpsJ-like"/>
</dbReference>
<evidence type="ECO:0000256" key="1">
    <source>
        <dbReference type="SAM" id="Coils"/>
    </source>
</evidence>
<keyword evidence="2" id="KW-0472">Membrane</keyword>
<reference evidence="3" key="2">
    <citation type="journal article" date="2022" name="Microbiol. Resour. Announc.">
        <title>Metagenome Sequencing to Explore Phylogenomics of Terrestrial Cyanobacteria.</title>
        <authorList>
            <person name="Ward R.D."/>
            <person name="Stajich J.E."/>
            <person name="Johansen J.R."/>
            <person name="Huntemann M."/>
            <person name="Clum A."/>
            <person name="Foster B."/>
            <person name="Foster B."/>
            <person name="Roux S."/>
            <person name="Palaniappan K."/>
            <person name="Varghese N."/>
            <person name="Mukherjee S."/>
            <person name="Reddy T.B.K."/>
            <person name="Daum C."/>
            <person name="Copeland A."/>
            <person name="Chen I.A."/>
            <person name="Ivanova N.N."/>
            <person name="Kyrpides N.C."/>
            <person name="Shapiro N."/>
            <person name="Eloe-Fadrosh E.A."/>
            <person name="Pietrasiak N."/>
        </authorList>
    </citation>
    <scope>NUCLEOTIDE SEQUENCE</scope>
    <source>
        <strain evidence="3">UHER 2000/2452</strain>
    </source>
</reference>
<keyword evidence="1" id="KW-0175">Coiled coil</keyword>
<sequence length="266" mass="29119">MQVALPSSTSRYTALILKLTGVILILGVLLDYVVLSFPPNFNNFDWLVGLINEWVGRGTVPLLGVAFIVFGTWIDRTSGHSPADRSALMTGALVLSLLLGIIFLLFVPLHFNSSRLSSAASTRQINDQAAQAQQQLEATLAQQKAKVTALLANPQQVAQLQQQLDSAEIPADQQAQLQQLKDTLQKVKADPKVLDQEVDKARSQGMSQIQQQQQQQLDQVQGQMRNSRNQATLNSFLLSIGYFIVAATGLGTARAGRVKSSRRSRK</sequence>
<feature type="transmembrane region" description="Helical" evidence="2">
    <location>
        <begin position="12"/>
        <end position="34"/>
    </location>
</feature>
<evidence type="ECO:0000256" key="2">
    <source>
        <dbReference type="SAM" id="Phobius"/>
    </source>
</evidence>
<keyword evidence="2" id="KW-0812">Transmembrane</keyword>
<evidence type="ECO:0000313" key="3">
    <source>
        <dbReference type="EMBL" id="MBW4657766.1"/>
    </source>
</evidence>
<feature type="coiled-coil region" evidence="1">
    <location>
        <begin position="122"/>
        <end position="153"/>
    </location>
</feature>